<sequence length="407" mass="44222">MDAFVAMTEGGPRQTKMKFMDLAPYEELWARIRSVYSVFESGMLSGTARVYDHQIPGGQYSNLLVQCNSLGMYGDKWETVLDTYRDVNMLFGDIIKVTPSSKCVGDLALFLVNRGLTCEDLKDPVKGAAVDFPESVVGLFKGDLGFPHRGFPSEIEKIVLRGQKKRTGRAGVQLPPVDMKGNIKSLSEKFGIEVSEEEAMSSLMYPKVFADYIKKQMSGRRMLTHVPSAEYFYGMAPGEHFSFSAPVSLLKEVFVDPSKASEGMGPEESVEVTVSLVRVGPLQKSHRTVEIKLTSKTKAGATVTEKQSVSVKDTAGVFHYDGPMANPAKKTDQEYEIASPMPGQVIELLAHTDDAVKAGDILAVISAMKMEVKVSAPRDGTIKSISVAHVGAKVVEGALLVTLGPAP</sequence>
<dbReference type="PANTHER" id="PTHR43778:SF2">
    <property type="entry name" value="PYRUVATE CARBOXYLASE, MITOCHONDRIAL"/>
    <property type="match status" value="1"/>
</dbReference>
<dbReference type="SUPFAM" id="SSF89000">
    <property type="entry name" value="post-HMGL domain-like"/>
    <property type="match status" value="1"/>
</dbReference>
<evidence type="ECO:0000313" key="3">
    <source>
        <dbReference type="EMBL" id="CEM32377.1"/>
    </source>
</evidence>
<dbReference type="PANTHER" id="PTHR43778">
    <property type="entry name" value="PYRUVATE CARBOXYLASE"/>
    <property type="match status" value="1"/>
</dbReference>
<dbReference type="InterPro" id="IPR013785">
    <property type="entry name" value="Aldolase_TIM"/>
</dbReference>
<dbReference type="InterPro" id="IPR003379">
    <property type="entry name" value="Carboxylase_cons_dom"/>
</dbReference>
<dbReference type="Pfam" id="PF02436">
    <property type="entry name" value="PYC_OADA"/>
    <property type="match status" value="1"/>
</dbReference>
<gene>
    <name evidence="3" type="ORF">Cvel_5027.t1.CR1</name>
</gene>
<dbReference type="SUPFAM" id="SSF51230">
    <property type="entry name" value="Single hybrid motif"/>
    <property type="match status" value="1"/>
</dbReference>
<dbReference type="InterPro" id="IPR000089">
    <property type="entry name" value="Biotin_lipoyl"/>
</dbReference>
<dbReference type="Pfam" id="PF00364">
    <property type="entry name" value="Biotin_lipoyl"/>
    <property type="match status" value="1"/>
</dbReference>
<evidence type="ECO:0000256" key="1">
    <source>
        <dbReference type="ARBA" id="ARBA00023267"/>
    </source>
</evidence>
<dbReference type="AlphaFoldDB" id="A0A0G4GPU4"/>
<dbReference type="Gene3D" id="2.40.50.100">
    <property type="match status" value="1"/>
</dbReference>
<dbReference type="Gene3D" id="3.20.20.70">
    <property type="entry name" value="Aldolase class I"/>
    <property type="match status" value="1"/>
</dbReference>
<organism evidence="3">
    <name type="scientific">Chromera velia CCMP2878</name>
    <dbReference type="NCBI Taxonomy" id="1169474"/>
    <lineage>
        <taxon>Eukaryota</taxon>
        <taxon>Sar</taxon>
        <taxon>Alveolata</taxon>
        <taxon>Colpodellida</taxon>
        <taxon>Chromeraceae</taxon>
        <taxon>Chromera</taxon>
    </lineage>
</organism>
<accession>A0A0G4GPU4</accession>
<protein>
    <recommendedName>
        <fullName evidence="2">Lipoyl-binding domain-containing protein</fullName>
    </recommendedName>
</protein>
<dbReference type="PhylomeDB" id="A0A0G4GPU4"/>
<dbReference type="GO" id="GO:0004736">
    <property type="term" value="F:pyruvate carboxylase activity"/>
    <property type="evidence" value="ECO:0007669"/>
    <property type="project" value="TreeGrafter"/>
</dbReference>
<evidence type="ECO:0000259" key="2">
    <source>
        <dbReference type="PROSITE" id="PS50968"/>
    </source>
</evidence>
<dbReference type="InterPro" id="IPR001882">
    <property type="entry name" value="Biotin_BS"/>
</dbReference>
<dbReference type="GO" id="GO:0006094">
    <property type="term" value="P:gluconeogenesis"/>
    <property type="evidence" value="ECO:0007669"/>
    <property type="project" value="TreeGrafter"/>
</dbReference>
<feature type="domain" description="Lipoyl-binding" evidence="2">
    <location>
        <begin position="325"/>
        <end position="404"/>
    </location>
</feature>
<dbReference type="GO" id="GO:0005737">
    <property type="term" value="C:cytoplasm"/>
    <property type="evidence" value="ECO:0007669"/>
    <property type="project" value="TreeGrafter"/>
</dbReference>
<keyword evidence="1" id="KW-0092">Biotin</keyword>
<reference evidence="3" key="1">
    <citation type="submission" date="2014-11" db="EMBL/GenBank/DDBJ databases">
        <authorList>
            <person name="Otto D Thomas"/>
            <person name="Naeem Raeece"/>
        </authorList>
    </citation>
    <scope>NUCLEOTIDE SEQUENCE</scope>
</reference>
<proteinExistence type="predicted"/>
<dbReference type="EMBL" id="CDMZ01001424">
    <property type="protein sequence ID" value="CEM32377.1"/>
    <property type="molecule type" value="Genomic_DNA"/>
</dbReference>
<dbReference type="CDD" id="cd06850">
    <property type="entry name" value="biotinyl_domain"/>
    <property type="match status" value="1"/>
</dbReference>
<dbReference type="InterPro" id="IPR011053">
    <property type="entry name" value="Single_hybrid_motif"/>
</dbReference>
<name>A0A0G4GPU4_9ALVE</name>
<dbReference type="VEuPathDB" id="CryptoDB:Cvel_5027"/>
<dbReference type="PROSITE" id="PS50968">
    <property type="entry name" value="BIOTINYL_LIPOYL"/>
    <property type="match status" value="1"/>
</dbReference>
<dbReference type="PROSITE" id="PS00188">
    <property type="entry name" value="BIOTIN"/>
    <property type="match status" value="1"/>
</dbReference>
<dbReference type="InterPro" id="IPR055268">
    <property type="entry name" value="PCB-like"/>
</dbReference>